<dbReference type="PANTHER" id="PTHR30619:SF1">
    <property type="entry name" value="RECOMBINATION PROTEIN 2"/>
    <property type="match status" value="1"/>
</dbReference>
<dbReference type="Proteomes" id="UP001149400">
    <property type="component" value="Unassembled WGS sequence"/>
</dbReference>
<dbReference type="InterPro" id="IPR035681">
    <property type="entry name" value="ComA-like_MBL"/>
</dbReference>
<evidence type="ECO:0000256" key="4">
    <source>
        <dbReference type="ARBA" id="ARBA00022989"/>
    </source>
</evidence>
<dbReference type="InterPro" id="IPR052159">
    <property type="entry name" value="Competence_DNA_uptake"/>
</dbReference>
<evidence type="ECO:0000313" key="9">
    <source>
        <dbReference type="Proteomes" id="UP001149400"/>
    </source>
</evidence>
<keyword evidence="3 6" id="KW-0812">Transmembrane</keyword>
<dbReference type="SUPFAM" id="SSF56281">
    <property type="entry name" value="Metallo-hydrolase/oxidoreductase"/>
    <property type="match status" value="1"/>
</dbReference>
<evidence type="ECO:0000256" key="1">
    <source>
        <dbReference type="ARBA" id="ARBA00004651"/>
    </source>
</evidence>
<dbReference type="NCBIfam" id="TIGR00361">
    <property type="entry name" value="ComEC_Rec2"/>
    <property type="match status" value="1"/>
</dbReference>
<comment type="caution">
    <text evidence="8">The sequence shown here is derived from an EMBL/GenBank/DDBJ whole genome shotgun (WGS) entry which is preliminary data.</text>
</comment>
<dbReference type="PANTHER" id="PTHR30619">
    <property type="entry name" value="DNA INTERNALIZATION/COMPETENCE PROTEIN COMEC/REC2"/>
    <property type="match status" value="1"/>
</dbReference>
<evidence type="ECO:0000313" key="8">
    <source>
        <dbReference type="EMBL" id="MDD1794765.1"/>
    </source>
</evidence>
<feature type="transmembrane region" description="Helical" evidence="6">
    <location>
        <begin position="260"/>
        <end position="278"/>
    </location>
</feature>
<dbReference type="RefSeq" id="WP_274165589.1">
    <property type="nucleotide sequence ID" value="NZ_JAJUBC010000020.1"/>
</dbReference>
<feature type="transmembrane region" description="Helical" evidence="6">
    <location>
        <begin position="327"/>
        <end position="348"/>
    </location>
</feature>
<dbReference type="InterPro" id="IPR004797">
    <property type="entry name" value="Competence_ComEC/Rec2"/>
</dbReference>
<evidence type="ECO:0000259" key="7">
    <source>
        <dbReference type="SMART" id="SM00849"/>
    </source>
</evidence>
<gene>
    <name evidence="8" type="ORF">LRP50_16640</name>
</gene>
<comment type="subcellular location">
    <subcellularLocation>
        <location evidence="1">Cell membrane</location>
        <topology evidence="1">Multi-pass membrane protein</topology>
    </subcellularLocation>
</comment>
<dbReference type="EMBL" id="JAJUBC010000020">
    <property type="protein sequence ID" value="MDD1794765.1"/>
    <property type="molecule type" value="Genomic_DNA"/>
</dbReference>
<dbReference type="Gene3D" id="3.60.15.10">
    <property type="entry name" value="Ribonuclease Z/Hydroxyacylglutathione hydrolase-like"/>
    <property type="match status" value="1"/>
</dbReference>
<protein>
    <submittedName>
        <fullName evidence="8">DNA internalization-related competence protein ComEC/Rec2</fullName>
    </submittedName>
</protein>
<dbReference type="InterPro" id="IPR025405">
    <property type="entry name" value="DUF4131"/>
</dbReference>
<feature type="transmembrane region" description="Helical" evidence="6">
    <location>
        <begin position="383"/>
        <end position="403"/>
    </location>
</feature>
<dbReference type="CDD" id="cd07731">
    <property type="entry name" value="ComA-like_MBL-fold"/>
    <property type="match status" value="1"/>
</dbReference>
<dbReference type="NCBIfam" id="TIGR00360">
    <property type="entry name" value="ComEC_N-term"/>
    <property type="match status" value="1"/>
</dbReference>
<feature type="transmembrane region" description="Helical" evidence="6">
    <location>
        <begin position="226"/>
        <end position="248"/>
    </location>
</feature>
<dbReference type="Pfam" id="PF00753">
    <property type="entry name" value="Lactamase_B"/>
    <property type="match status" value="1"/>
</dbReference>
<feature type="transmembrane region" description="Helical" evidence="6">
    <location>
        <begin position="290"/>
        <end position="321"/>
    </location>
</feature>
<evidence type="ECO:0000256" key="3">
    <source>
        <dbReference type="ARBA" id="ARBA00022692"/>
    </source>
</evidence>
<dbReference type="Pfam" id="PF13567">
    <property type="entry name" value="DUF4131"/>
    <property type="match status" value="1"/>
</dbReference>
<evidence type="ECO:0000256" key="6">
    <source>
        <dbReference type="SAM" id="Phobius"/>
    </source>
</evidence>
<sequence>MKLLLGIVVAIVTLKWWPDIPEISTSLMGSFITLVILLALRKHVSVFFIGLTLGCLVASSSAALFTFKTISAQTVAQNITIAGKVGSLFTAEKRQTSVIFDVDTVNGRKLTTFETFRVRLYWRSDQPVKQGQRWEMTARLREPYGRLNEAGFDAETYFLSRHIHAKGSVLTAEMLDDSVSYRQQLFEKVTNEIRDYPSFRYLVALGFGERFLLQQSDWMKLRDTGLAHLLAISGLHIGLAFFFGYSVTKLLLPLLFRHDQGLWVAAMVGLFFALGYAWMAGFSLTAQRALIALITFSLIRQTGFSVSPFNTFLMVLSVVLVVDPLSIFSASFWLSFGAVFVLCLMSLVGQKRRCDDIENSVNSNEGIEKSGLLIPSLKRYFKLLFQMQCFLTVGMLPFMWAWFGGISMTSILYNLFAVPLVSLITVPLVLLALLISPLVADNWVWMAVDWSLRPLLFALETASFGWLSIERVPWLWLLIFIITVFLWLTLKMRRFPLLFGALVTVLVMWEGGADDADSWKVDVLDVGHGLAVLIEKEGEAVLYDTGGAWSSGSIVESVVSPILQSRGSRLVGLILSHRDNDHAGGMAWAIDNLEPQWVRISENHPDMFPCQRGERWEWNGLQFSALYPLALVDEARNPDSCVVLVTDGIHSVMLTGDMPIAGESYLVAHEEELDTDVLIVPHHGSKTSSSVEFIERVQPQAAIASTGRYTPWNLPHPDVVARYEHRNIDWYETGMHGQVSVQFSPSSWRILSRRLDLEAFWYRKMFGRPKRKE</sequence>
<dbReference type="InterPro" id="IPR036866">
    <property type="entry name" value="RibonucZ/Hydroxyglut_hydro"/>
</dbReference>
<accession>A0ABT5R3C1</accession>
<proteinExistence type="predicted"/>
<feature type="domain" description="Metallo-beta-lactamase" evidence="7">
    <location>
        <begin position="528"/>
        <end position="708"/>
    </location>
</feature>
<organism evidence="8 9">
    <name type="scientific">Enterovibrio gelatinilyticus</name>
    <dbReference type="NCBI Taxonomy" id="2899819"/>
    <lineage>
        <taxon>Bacteria</taxon>
        <taxon>Pseudomonadati</taxon>
        <taxon>Pseudomonadota</taxon>
        <taxon>Gammaproteobacteria</taxon>
        <taxon>Vibrionales</taxon>
        <taxon>Vibrionaceae</taxon>
        <taxon>Enterovibrio</taxon>
    </lineage>
</organism>
<dbReference type="InterPro" id="IPR004477">
    <property type="entry name" value="ComEC_N"/>
</dbReference>
<dbReference type="Pfam" id="PF03772">
    <property type="entry name" value="Competence"/>
    <property type="match status" value="1"/>
</dbReference>
<keyword evidence="9" id="KW-1185">Reference proteome</keyword>
<feature type="transmembrane region" description="Helical" evidence="6">
    <location>
        <begin position="415"/>
        <end position="438"/>
    </location>
</feature>
<dbReference type="InterPro" id="IPR001279">
    <property type="entry name" value="Metallo-B-lactamas"/>
</dbReference>
<keyword evidence="2" id="KW-1003">Cell membrane</keyword>
<name>A0ABT5R3C1_9GAMM</name>
<keyword evidence="4 6" id="KW-1133">Transmembrane helix</keyword>
<reference evidence="8" key="1">
    <citation type="submission" date="2021-12" db="EMBL/GenBank/DDBJ databases">
        <title>Enterovibrio ZSDZ35 sp. nov. and Enterovibrio ZSDZ42 sp. nov., isolated from coastal seawater in Qingdao.</title>
        <authorList>
            <person name="Zhang P."/>
        </authorList>
    </citation>
    <scope>NUCLEOTIDE SEQUENCE</scope>
    <source>
        <strain evidence="8">ZSDZ42</strain>
    </source>
</reference>
<feature type="transmembrane region" description="Helical" evidence="6">
    <location>
        <begin position="473"/>
        <end position="490"/>
    </location>
</feature>
<feature type="transmembrane region" description="Helical" evidence="6">
    <location>
        <begin position="45"/>
        <end position="67"/>
    </location>
</feature>
<evidence type="ECO:0000256" key="2">
    <source>
        <dbReference type="ARBA" id="ARBA00022475"/>
    </source>
</evidence>
<keyword evidence="5 6" id="KW-0472">Membrane</keyword>
<dbReference type="SMART" id="SM00849">
    <property type="entry name" value="Lactamase_B"/>
    <property type="match status" value="1"/>
</dbReference>
<evidence type="ECO:0000256" key="5">
    <source>
        <dbReference type="ARBA" id="ARBA00023136"/>
    </source>
</evidence>